<reference evidence="1" key="2">
    <citation type="submission" date="2020-06" db="EMBL/GenBank/DDBJ databases">
        <title>Helianthus annuus Genome sequencing and assembly Release 2.</title>
        <authorList>
            <person name="Gouzy J."/>
            <person name="Langlade N."/>
            <person name="Munos S."/>
        </authorList>
    </citation>
    <scope>NUCLEOTIDE SEQUENCE</scope>
    <source>
        <tissue evidence="1">Leaves</tissue>
    </source>
</reference>
<dbReference type="Proteomes" id="UP000215914">
    <property type="component" value="Unassembled WGS sequence"/>
</dbReference>
<reference evidence="1" key="1">
    <citation type="journal article" date="2017" name="Nature">
        <title>The sunflower genome provides insights into oil metabolism, flowering and Asterid evolution.</title>
        <authorList>
            <person name="Badouin H."/>
            <person name="Gouzy J."/>
            <person name="Grassa C.J."/>
            <person name="Murat F."/>
            <person name="Staton S.E."/>
            <person name="Cottret L."/>
            <person name="Lelandais-Briere C."/>
            <person name="Owens G.L."/>
            <person name="Carrere S."/>
            <person name="Mayjonade B."/>
            <person name="Legrand L."/>
            <person name="Gill N."/>
            <person name="Kane N.C."/>
            <person name="Bowers J.E."/>
            <person name="Hubner S."/>
            <person name="Bellec A."/>
            <person name="Berard A."/>
            <person name="Berges H."/>
            <person name="Blanchet N."/>
            <person name="Boniface M.C."/>
            <person name="Brunel D."/>
            <person name="Catrice O."/>
            <person name="Chaidir N."/>
            <person name="Claudel C."/>
            <person name="Donnadieu C."/>
            <person name="Faraut T."/>
            <person name="Fievet G."/>
            <person name="Helmstetter N."/>
            <person name="King M."/>
            <person name="Knapp S.J."/>
            <person name="Lai Z."/>
            <person name="Le Paslier M.C."/>
            <person name="Lippi Y."/>
            <person name="Lorenzon L."/>
            <person name="Mandel J.R."/>
            <person name="Marage G."/>
            <person name="Marchand G."/>
            <person name="Marquand E."/>
            <person name="Bret-Mestries E."/>
            <person name="Morien E."/>
            <person name="Nambeesan S."/>
            <person name="Nguyen T."/>
            <person name="Pegot-Espagnet P."/>
            <person name="Pouilly N."/>
            <person name="Raftis F."/>
            <person name="Sallet E."/>
            <person name="Schiex T."/>
            <person name="Thomas J."/>
            <person name="Vandecasteele C."/>
            <person name="Vares D."/>
            <person name="Vear F."/>
            <person name="Vautrin S."/>
            <person name="Crespi M."/>
            <person name="Mangin B."/>
            <person name="Burke J.M."/>
            <person name="Salse J."/>
            <person name="Munos S."/>
            <person name="Vincourt P."/>
            <person name="Rieseberg L.H."/>
            <person name="Langlade N.B."/>
        </authorList>
    </citation>
    <scope>NUCLEOTIDE SEQUENCE</scope>
    <source>
        <tissue evidence="1">Leaves</tissue>
    </source>
</reference>
<sequence length="49" mass="5808">MNKPTPSVRSLPDYESEQVRVPEWRSCRKLSCSSPFIQDKNFLSWVQYS</sequence>
<comment type="caution">
    <text evidence="1">The sequence shown here is derived from an EMBL/GenBank/DDBJ whole genome shotgun (WGS) entry which is preliminary data.</text>
</comment>
<accession>A0A9K3NGC3</accession>
<organism evidence="1 2">
    <name type="scientific">Helianthus annuus</name>
    <name type="common">Common sunflower</name>
    <dbReference type="NCBI Taxonomy" id="4232"/>
    <lineage>
        <taxon>Eukaryota</taxon>
        <taxon>Viridiplantae</taxon>
        <taxon>Streptophyta</taxon>
        <taxon>Embryophyta</taxon>
        <taxon>Tracheophyta</taxon>
        <taxon>Spermatophyta</taxon>
        <taxon>Magnoliopsida</taxon>
        <taxon>eudicotyledons</taxon>
        <taxon>Gunneridae</taxon>
        <taxon>Pentapetalae</taxon>
        <taxon>asterids</taxon>
        <taxon>campanulids</taxon>
        <taxon>Asterales</taxon>
        <taxon>Asteraceae</taxon>
        <taxon>Asteroideae</taxon>
        <taxon>Heliantheae alliance</taxon>
        <taxon>Heliantheae</taxon>
        <taxon>Helianthus</taxon>
    </lineage>
</organism>
<dbReference type="Gramene" id="mRNA:HanXRQr2_Chr07g0297151">
    <property type="protein sequence ID" value="CDS:HanXRQr2_Chr07g0297151.1"/>
    <property type="gene ID" value="HanXRQr2_Chr07g0297151"/>
</dbReference>
<proteinExistence type="predicted"/>
<evidence type="ECO:0000313" key="1">
    <source>
        <dbReference type="EMBL" id="KAF5798800.1"/>
    </source>
</evidence>
<gene>
    <name evidence="1" type="ORF">HanXRQr2_Chr07g0297151</name>
</gene>
<protein>
    <submittedName>
        <fullName evidence="1">Uncharacterized protein</fullName>
    </submittedName>
</protein>
<name>A0A9K3NGC3_HELAN</name>
<dbReference type="EMBL" id="MNCJ02000322">
    <property type="protein sequence ID" value="KAF5798800.1"/>
    <property type="molecule type" value="Genomic_DNA"/>
</dbReference>
<evidence type="ECO:0000313" key="2">
    <source>
        <dbReference type="Proteomes" id="UP000215914"/>
    </source>
</evidence>
<keyword evidence="2" id="KW-1185">Reference proteome</keyword>
<dbReference type="AlphaFoldDB" id="A0A9K3NGC3"/>